<dbReference type="InterPro" id="IPR004364">
    <property type="entry name" value="Aa-tRNA-synt_II"/>
</dbReference>
<dbReference type="InterPro" id="IPR006195">
    <property type="entry name" value="aa-tRNA-synth_II"/>
</dbReference>
<dbReference type="SUPFAM" id="SSF55681">
    <property type="entry name" value="Class II aaRS and biotin synthetases"/>
    <property type="match status" value="1"/>
</dbReference>
<dbReference type="GO" id="GO:0000049">
    <property type="term" value="F:tRNA binding"/>
    <property type="evidence" value="ECO:0007669"/>
    <property type="project" value="TreeGrafter"/>
</dbReference>
<dbReference type="PROSITE" id="PS50862">
    <property type="entry name" value="AA_TRNA_LIGASE_II"/>
    <property type="match status" value="1"/>
</dbReference>
<gene>
    <name evidence="5" type="ORF">B1B_17746</name>
</gene>
<accession>T0YGT2</accession>
<evidence type="ECO:0000313" key="5">
    <source>
        <dbReference type="EMBL" id="EQD32298.1"/>
    </source>
</evidence>
<dbReference type="GO" id="GO:0006430">
    <property type="term" value="P:lysyl-tRNA aminoacylation"/>
    <property type="evidence" value="ECO:0007669"/>
    <property type="project" value="TreeGrafter"/>
</dbReference>
<evidence type="ECO:0000259" key="4">
    <source>
        <dbReference type="PROSITE" id="PS50862"/>
    </source>
</evidence>
<dbReference type="GO" id="GO:0005829">
    <property type="term" value="C:cytosol"/>
    <property type="evidence" value="ECO:0007669"/>
    <property type="project" value="TreeGrafter"/>
</dbReference>
<evidence type="ECO:0000256" key="3">
    <source>
        <dbReference type="ARBA" id="ARBA00022840"/>
    </source>
</evidence>
<organism evidence="5">
    <name type="scientific">mine drainage metagenome</name>
    <dbReference type="NCBI Taxonomy" id="410659"/>
    <lineage>
        <taxon>unclassified sequences</taxon>
        <taxon>metagenomes</taxon>
        <taxon>ecological metagenomes</taxon>
    </lineage>
</organism>
<dbReference type="Pfam" id="PF00152">
    <property type="entry name" value="tRNA-synt_2"/>
    <property type="match status" value="1"/>
</dbReference>
<dbReference type="Gene3D" id="3.30.930.10">
    <property type="entry name" value="Bira Bifunctional Protein, Domain 2"/>
    <property type="match status" value="1"/>
</dbReference>
<keyword evidence="5" id="KW-0030">Aminoacyl-tRNA synthetase</keyword>
<sequence length="165" mass="18455">VHALEQHSGLSGVLDLPVETLREKARAVGATVTPSSPAGYCLDKLFAHHVEPTLQEPTFVEDHPRSTTPLAKRHRSLPGRVERFELFYRGYELGNAYTELNDPDEQLARFEEQRATRGEETYALDEDFVEALRYGMPPTTGVGMGVERLLMSLLDVASIKDVVLF</sequence>
<dbReference type="PANTHER" id="PTHR42918:SF15">
    <property type="entry name" value="LYSINE--TRNA LIGASE, CHLOROPLASTIC_MITOCHONDRIAL"/>
    <property type="match status" value="1"/>
</dbReference>
<dbReference type="GO" id="GO:0005524">
    <property type="term" value="F:ATP binding"/>
    <property type="evidence" value="ECO:0007669"/>
    <property type="project" value="InterPro"/>
</dbReference>
<dbReference type="PANTHER" id="PTHR42918">
    <property type="entry name" value="LYSYL-TRNA SYNTHETASE"/>
    <property type="match status" value="1"/>
</dbReference>
<dbReference type="InterPro" id="IPR045864">
    <property type="entry name" value="aa-tRNA-synth_II/BPL/LPL"/>
</dbReference>
<feature type="non-terminal residue" evidence="5">
    <location>
        <position position="1"/>
    </location>
</feature>
<dbReference type="EMBL" id="AUZY01011873">
    <property type="protein sequence ID" value="EQD32298.1"/>
    <property type="molecule type" value="Genomic_DNA"/>
</dbReference>
<dbReference type="GO" id="GO:0004824">
    <property type="term" value="F:lysine-tRNA ligase activity"/>
    <property type="evidence" value="ECO:0007669"/>
    <property type="project" value="TreeGrafter"/>
</dbReference>
<name>T0YGT2_9ZZZZ</name>
<keyword evidence="1" id="KW-0436">Ligase</keyword>
<protein>
    <submittedName>
        <fullName evidence="5">Lysyl-tRNA synthetase</fullName>
    </submittedName>
</protein>
<proteinExistence type="predicted"/>
<evidence type="ECO:0000256" key="1">
    <source>
        <dbReference type="ARBA" id="ARBA00022598"/>
    </source>
</evidence>
<keyword evidence="3" id="KW-0067">ATP-binding</keyword>
<keyword evidence="2" id="KW-0547">Nucleotide-binding</keyword>
<comment type="caution">
    <text evidence="5">The sequence shown here is derived from an EMBL/GenBank/DDBJ whole genome shotgun (WGS) entry which is preliminary data.</text>
</comment>
<dbReference type="AlphaFoldDB" id="T0YGT2"/>
<feature type="non-terminal residue" evidence="5">
    <location>
        <position position="165"/>
    </location>
</feature>
<evidence type="ECO:0000256" key="2">
    <source>
        <dbReference type="ARBA" id="ARBA00022741"/>
    </source>
</evidence>
<feature type="domain" description="Aminoacyl-transfer RNA synthetases class-II family profile" evidence="4">
    <location>
        <begin position="1"/>
        <end position="165"/>
    </location>
</feature>
<reference evidence="5" key="1">
    <citation type="submission" date="2013-08" db="EMBL/GenBank/DDBJ databases">
        <authorList>
            <person name="Mendez C."/>
            <person name="Richter M."/>
            <person name="Ferrer M."/>
            <person name="Sanchez J."/>
        </authorList>
    </citation>
    <scope>NUCLEOTIDE SEQUENCE</scope>
</reference>
<reference evidence="5" key="2">
    <citation type="journal article" date="2014" name="ISME J.">
        <title>Microbial stratification in low pH oxic and suboxic macroscopic growths along an acid mine drainage.</title>
        <authorList>
            <person name="Mendez-Garcia C."/>
            <person name="Mesa V."/>
            <person name="Sprenger R.R."/>
            <person name="Richter M."/>
            <person name="Diez M.S."/>
            <person name="Solano J."/>
            <person name="Bargiela R."/>
            <person name="Golyshina O.V."/>
            <person name="Manteca A."/>
            <person name="Ramos J.L."/>
            <person name="Gallego J.R."/>
            <person name="Llorente I."/>
            <person name="Martins Dos Santos V.A."/>
            <person name="Jensen O.N."/>
            <person name="Pelaez A.I."/>
            <person name="Sanchez J."/>
            <person name="Ferrer M."/>
        </authorList>
    </citation>
    <scope>NUCLEOTIDE SEQUENCE</scope>
</reference>